<reference evidence="1 2" key="1">
    <citation type="submission" date="2024-09" db="EMBL/GenBank/DDBJ databases">
        <authorList>
            <person name="Sun Q."/>
            <person name="Mori K."/>
        </authorList>
    </citation>
    <scope>NUCLEOTIDE SEQUENCE [LARGE SCALE GENOMIC DNA]</scope>
    <source>
        <strain evidence="1 2">TBRC 7907</strain>
    </source>
</reference>
<organism evidence="1 2">
    <name type="scientific">Allokutzneria oryzae</name>
    <dbReference type="NCBI Taxonomy" id="1378989"/>
    <lineage>
        <taxon>Bacteria</taxon>
        <taxon>Bacillati</taxon>
        <taxon>Actinomycetota</taxon>
        <taxon>Actinomycetes</taxon>
        <taxon>Pseudonocardiales</taxon>
        <taxon>Pseudonocardiaceae</taxon>
        <taxon>Allokutzneria</taxon>
    </lineage>
</organism>
<gene>
    <name evidence="1" type="ORF">ACFFQA_20275</name>
</gene>
<dbReference type="RefSeq" id="WP_377854317.1">
    <property type="nucleotide sequence ID" value="NZ_JBHLZU010000018.1"/>
</dbReference>
<protein>
    <submittedName>
        <fullName evidence="1">Uncharacterized protein</fullName>
    </submittedName>
</protein>
<keyword evidence="2" id="KW-1185">Reference proteome</keyword>
<proteinExistence type="predicted"/>
<comment type="caution">
    <text evidence="1">The sequence shown here is derived from an EMBL/GenBank/DDBJ whole genome shotgun (WGS) entry which is preliminary data.</text>
</comment>
<dbReference type="EMBL" id="JBHLZU010000018">
    <property type="protein sequence ID" value="MFB9906280.1"/>
    <property type="molecule type" value="Genomic_DNA"/>
</dbReference>
<accession>A0ABV5ZZF1</accession>
<evidence type="ECO:0000313" key="1">
    <source>
        <dbReference type="EMBL" id="MFB9906280.1"/>
    </source>
</evidence>
<evidence type="ECO:0000313" key="2">
    <source>
        <dbReference type="Proteomes" id="UP001589693"/>
    </source>
</evidence>
<sequence>MGTTPVSKTVMTALTNQFERLMQDVKALGGRLPRAQRAAWDDYCAAIKRAKKSRDPADVEAVQRAEGALRVAFPQSKDKDVAKNAKAKK</sequence>
<name>A0ABV5ZZF1_9PSEU</name>
<dbReference type="Proteomes" id="UP001589693">
    <property type="component" value="Unassembled WGS sequence"/>
</dbReference>